<evidence type="ECO:0000313" key="12">
    <source>
        <dbReference type="Proteomes" id="UP001303046"/>
    </source>
</evidence>
<keyword evidence="5" id="KW-0812">Transmembrane</keyword>
<evidence type="ECO:0000313" key="11">
    <source>
        <dbReference type="EMBL" id="KAK6744851.1"/>
    </source>
</evidence>
<keyword evidence="3 10" id="KW-0328">Glycosyltransferase</keyword>
<evidence type="ECO:0000256" key="8">
    <source>
        <dbReference type="ARBA" id="ARBA00023034"/>
    </source>
</evidence>
<comment type="subcellular location">
    <subcellularLocation>
        <location evidence="1 10">Golgi apparatus membrane</location>
        <topology evidence="1 10">Single-pass type II membrane protein</topology>
    </subcellularLocation>
</comment>
<keyword evidence="8 10" id="KW-0333">Golgi apparatus</keyword>
<keyword evidence="4" id="KW-0808">Transferase</keyword>
<dbReference type="EMBL" id="JAVFWL010000003">
    <property type="protein sequence ID" value="KAK6744851.1"/>
    <property type="molecule type" value="Genomic_DNA"/>
</dbReference>
<keyword evidence="6" id="KW-0735">Signal-anchor</keyword>
<dbReference type="PANTHER" id="PTHR11214:SF364">
    <property type="entry name" value="HEXOSYLTRANSFERASE"/>
    <property type="match status" value="1"/>
</dbReference>
<proteinExistence type="inferred from homology"/>
<evidence type="ECO:0000256" key="5">
    <source>
        <dbReference type="ARBA" id="ARBA00022692"/>
    </source>
</evidence>
<evidence type="ECO:0000256" key="1">
    <source>
        <dbReference type="ARBA" id="ARBA00004323"/>
    </source>
</evidence>
<evidence type="ECO:0000256" key="4">
    <source>
        <dbReference type="ARBA" id="ARBA00022679"/>
    </source>
</evidence>
<keyword evidence="7" id="KW-1133">Transmembrane helix</keyword>
<dbReference type="Pfam" id="PF01762">
    <property type="entry name" value="Galactosyl_T"/>
    <property type="match status" value="1"/>
</dbReference>
<evidence type="ECO:0000256" key="10">
    <source>
        <dbReference type="RuleBase" id="RU363063"/>
    </source>
</evidence>
<name>A0ABR1D609_NECAM</name>
<dbReference type="Proteomes" id="UP001303046">
    <property type="component" value="Unassembled WGS sequence"/>
</dbReference>
<organism evidence="11 12">
    <name type="scientific">Necator americanus</name>
    <name type="common">Human hookworm</name>
    <dbReference type="NCBI Taxonomy" id="51031"/>
    <lineage>
        <taxon>Eukaryota</taxon>
        <taxon>Metazoa</taxon>
        <taxon>Ecdysozoa</taxon>
        <taxon>Nematoda</taxon>
        <taxon>Chromadorea</taxon>
        <taxon>Rhabditida</taxon>
        <taxon>Rhabditina</taxon>
        <taxon>Rhabditomorpha</taxon>
        <taxon>Strongyloidea</taxon>
        <taxon>Ancylostomatidae</taxon>
        <taxon>Bunostominae</taxon>
        <taxon>Necator</taxon>
    </lineage>
</organism>
<sequence>MCVRFLCRVGVIAVVLFCTWYSLSYNVLTEQRQCDNLPSKLYVHPIHSSASALPIRRDPRPLFAPRIRLLPHSLCESNASVVFVIHSDLRNTAQRQFQRKQLDDAWLDTLQAKRLFVIGSAARDTTDKYEKEADKFNDLLQAQAWIQLLTSCPQPPKFVIKLDDDVMVDRIGVEYLIDRYNTSKRILGCRVLTHGTVVRNPQSKWYLSHEEYNATDLGTYCQGMAYMFSGDQLRHMRDNISRVQFLWMDDWYVTRGLLSSSNTTILDLSDHYCSTNSEEELDVVLERKRTRKNMQRTIFAHFRPADKFPLKRSIQTWKEFMVLNNRCT</sequence>
<comment type="caution">
    <text evidence="11">The sequence shown here is derived from an EMBL/GenBank/DDBJ whole genome shotgun (WGS) entry which is preliminary data.</text>
</comment>
<keyword evidence="12" id="KW-1185">Reference proteome</keyword>
<evidence type="ECO:0000256" key="3">
    <source>
        <dbReference type="ARBA" id="ARBA00022676"/>
    </source>
</evidence>
<protein>
    <recommendedName>
        <fullName evidence="10">Hexosyltransferase</fullName>
        <ecNumber evidence="10">2.4.1.-</ecNumber>
    </recommendedName>
</protein>
<dbReference type="InterPro" id="IPR002659">
    <property type="entry name" value="Glyco_trans_31"/>
</dbReference>
<dbReference type="EC" id="2.4.1.-" evidence="10"/>
<evidence type="ECO:0000256" key="9">
    <source>
        <dbReference type="ARBA" id="ARBA00023136"/>
    </source>
</evidence>
<accession>A0ABR1D609</accession>
<evidence type="ECO:0000256" key="7">
    <source>
        <dbReference type="ARBA" id="ARBA00022989"/>
    </source>
</evidence>
<keyword evidence="9" id="KW-0472">Membrane</keyword>
<reference evidence="11 12" key="1">
    <citation type="submission" date="2023-08" db="EMBL/GenBank/DDBJ databases">
        <title>A Necator americanus chromosomal reference genome.</title>
        <authorList>
            <person name="Ilik V."/>
            <person name="Petrzelkova K.J."/>
            <person name="Pardy F."/>
            <person name="Fuh T."/>
            <person name="Niatou-Singa F.S."/>
            <person name="Gouil Q."/>
            <person name="Baker L."/>
            <person name="Ritchie M.E."/>
            <person name="Jex A.R."/>
            <person name="Gazzola D."/>
            <person name="Li H."/>
            <person name="Toshio Fujiwara R."/>
            <person name="Zhan B."/>
            <person name="Aroian R.V."/>
            <person name="Pafco B."/>
            <person name="Schwarz E.M."/>
        </authorList>
    </citation>
    <scope>NUCLEOTIDE SEQUENCE [LARGE SCALE GENOMIC DNA]</scope>
    <source>
        <strain evidence="11 12">Aroian</strain>
        <tissue evidence="11">Whole animal</tissue>
    </source>
</reference>
<comment type="similarity">
    <text evidence="2 10">Belongs to the glycosyltransferase 31 family.</text>
</comment>
<evidence type="ECO:0000256" key="6">
    <source>
        <dbReference type="ARBA" id="ARBA00022968"/>
    </source>
</evidence>
<dbReference type="PANTHER" id="PTHR11214">
    <property type="entry name" value="BETA-1,3-N-ACETYLGLUCOSAMINYLTRANSFERASE"/>
    <property type="match status" value="1"/>
</dbReference>
<evidence type="ECO:0000256" key="2">
    <source>
        <dbReference type="ARBA" id="ARBA00008661"/>
    </source>
</evidence>
<gene>
    <name evidence="11" type="primary">Necator_chrIII.g12285</name>
    <name evidence="11" type="ORF">RB195_011519</name>
</gene>